<dbReference type="GO" id="GO:0051213">
    <property type="term" value="F:dioxygenase activity"/>
    <property type="evidence" value="ECO:0007669"/>
    <property type="project" value="UniProtKB-KW"/>
</dbReference>
<dbReference type="Pfam" id="PF13640">
    <property type="entry name" value="2OG-FeII_Oxy_3"/>
    <property type="match status" value="1"/>
</dbReference>
<dbReference type="InterPro" id="IPR044862">
    <property type="entry name" value="Pro_4_hyd_alph_FE2OG_OXY"/>
</dbReference>
<evidence type="ECO:0000313" key="13">
    <source>
        <dbReference type="Proteomes" id="UP000324585"/>
    </source>
</evidence>
<dbReference type="AlphaFoldDB" id="A0A5J4YPX5"/>
<proteinExistence type="predicted"/>
<feature type="domain" description="SWIM-type" evidence="11">
    <location>
        <begin position="180"/>
        <end position="218"/>
    </location>
</feature>
<gene>
    <name evidence="12" type="ORF">FVE85_7964</name>
</gene>
<dbReference type="GO" id="GO:0006508">
    <property type="term" value="P:proteolysis"/>
    <property type="evidence" value="ECO:0007669"/>
    <property type="project" value="InterPro"/>
</dbReference>
<keyword evidence="7" id="KW-0862">Zinc</keyword>
<dbReference type="InterPro" id="IPR036770">
    <property type="entry name" value="Ankyrin_rpt-contain_sf"/>
</dbReference>
<comment type="caution">
    <text evidence="12">The sequence shown here is derived from an EMBL/GenBank/DDBJ whole genome shotgun (WGS) entry which is preliminary data.</text>
</comment>
<keyword evidence="7" id="KW-0863">Zinc-finger</keyword>
<evidence type="ECO:0000256" key="1">
    <source>
        <dbReference type="ARBA" id="ARBA00001961"/>
    </source>
</evidence>
<organism evidence="12 13">
    <name type="scientific">Porphyridium purpureum</name>
    <name type="common">Red alga</name>
    <name type="synonym">Porphyridium cruentum</name>
    <dbReference type="NCBI Taxonomy" id="35688"/>
    <lineage>
        <taxon>Eukaryota</taxon>
        <taxon>Rhodophyta</taxon>
        <taxon>Bangiophyceae</taxon>
        <taxon>Porphyridiales</taxon>
        <taxon>Porphyridiaceae</taxon>
        <taxon>Porphyridium</taxon>
    </lineage>
</organism>
<dbReference type="PROSITE" id="PS50175">
    <property type="entry name" value="ASP_PROT_RETROV"/>
    <property type="match status" value="1"/>
</dbReference>
<dbReference type="PROSITE" id="PS50297">
    <property type="entry name" value="ANK_REP_REGION"/>
    <property type="match status" value="1"/>
</dbReference>
<reference evidence="13" key="1">
    <citation type="journal article" date="2019" name="Nat. Commun.">
        <title>Expansion of phycobilisome linker gene families in mesophilic red algae.</title>
        <authorList>
            <person name="Lee J."/>
            <person name="Kim D."/>
            <person name="Bhattacharya D."/>
            <person name="Yoon H.S."/>
        </authorList>
    </citation>
    <scope>NUCLEOTIDE SEQUENCE [LARGE SCALE GENOMIC DNA]</scope>
    <source>
        <strain evidence="13">CCMP 1328</strain>
    </source>
</reference>
<dbReference type="GO" id="GO:0031418">
    <property type="term" value="F:L-ascorbic acid binding"/>
    <property type="evidence" value="ECO:0007669"/>
    <property type="project" value="InterPro"/>
</dbReference>
<feature type="repeat" description="ANK" evidence="6">
    <location>
        <begin position="345"/>
        <end position="377"/>
    </location>
</feature>
<dbReference type="PANTHER" id="PTHR24198">
    <property type="entry name" value="ANKYRIN REPEAT AND PROTEIN KINASE DOMAIN-CONTAINING PROTEIN"/>
    <property type="match status" value="1"/>
</dbReference>
<dbReference type="Gene3D" id="2.60.120.620">
    <property type="entry name" value="q2cbj1_9rhob like domain"/>
    <property type="match status" value="1"/>
</dbReference>
<dbReference type="SUPFAM" id="SSF57850">
    <property type="entry name" value="RING/U-box"/>
    <property type="match status" value="1"/>
</dbReference>
<dbReference type="InterPro" id="IPR001995">
    <property type="entry name" value="Peptidase_A2_cat"/>
</dbReference>
<keyword evidence="3" id="KW-0223">Dioxygenase</keyword>
<dbReference type="GO" id="GO:0016705">
    <property type="term" value="F:oxidoreductase activity, acting on paired donors, with incorporation or reduction of molecular oxygen"/>
    <property type="evidence" value="ECO:0007669"/>
    <property type="project" value="InterPro"/>
</dbReference>
<dbReference type="GO" id="GO:0004190">
    <property type="term" value="F:aspartic-type endopeptidase activity"/>
    <property type="evidence" value="ECO:0007669"/>
    <property type="project" value="InterPro"/>
</dbReference>
<dbReference type="Pfam" id="PF13637">
    <property type="entry name" value="Ank_4"/>
    <property type="match status" value="1"/>
</dbReference>
<dbReference type="SMART" id="SM00248">
    <property type="entry name" value="ANK"/>
    <property type="match status" value="3"/>
</dbReference>
<dbReference type="InterPro" id="IPR001841">
    <property type="entry name" value="Znf_RING"/>
</dbReference>
<evidence type="ECO:0000259" key="10">
    <source>
        <dbReference type="PROSITE" id="PS50175"/>
    </source>
</evidence>
<dbReference type="EMBL" id="VRMN01000009">
    <property type="protein sequence ID" value="KAA8492457.1"/>
    <property type="molecule type" value="Genomic_DNA"/>
</dbReference>
<feature type="compositionally biased region" description="Polar residues" evidence="8">
    <location>
        <begin position="252"/>
        <end position="270"/>
    </location>
</feature>
<accession>A0A5J4YPX5</accession>
<evidence type="ECO:0000256" key="5">
    <source>
        <dbReference type="ARBA" id="ARBA00023043"/>
    </source>
</evidence>
<evidence type="ECO:0000256" key="2">
    <source>
        <dbReference type="ARBA" id="ARBA00022737"/>
    </source>
</evidence>
<dbReference type="PROSITE" id="PS50089">
    <property type="entry name" value="ZF_RING_2"/>
    <property type="match status" value="1"/>
</dbReference>
<evidence type="ECO:0000256" key="6">
    <source>
        <dbReference type="PROSITE-ProRule" id="PRU00023"/>
    </source>
</evidence>
<dbReference type="Proteomes" id="UP000324585">
    <property type="component" value="Unassembled WGS sequence"/>
</dbReference>
<feature type="region of interest" description="Disordered" evidence="8">
    <location>
        <begin position="247"/>
        <end position="287"/>
    </location>
</feature>
<dbReference type="Gene3D" id="1.25.40.20">
    <property type="entry name" value="Ankyrin repeat-containing domain"/>
    <property type="match status" value="1"/>
</dbReference>
<evidence type="ECO:0000256" key="3">
    <source>
        <dbReference type="ARBA" id="ARBA00022964"/>
    </source>
</evidence>
<evidence type="ECO:0000256" key="4">
    <source>
        <dbReference type="ARBA" id="ARBA00023002"/>
    </source>
</evidence>
<dbReference type="OrthoDB" id="539213at2759"/>
<evidence type="ECO:0000259" key="9">
    <source>
        <dbReference type="PROSITE" id="PS50089"/>
    </source>
</evidence>
<keyword evidence="7" id="KW-0479">Metal-binding</keyword>
<evidence type="ECO:0000256" key="7">
    <source>
        <dbReference type="PROSITE-ProRule" id="PRU00175"/>
    </source>
</evidence>
<feature type="domain" description="RING-type" evidence="9">
    <location>
        <begin position="192"/>
        <end position="233"/>
    </location>
</feature>
<keyword evidence="5 6" id="KW-0040">ANK repeat</keyword>
<dbReference type="SUPFAM" id="SSF48403">
    <property type="entry name" value="Ankyrin repeat"/>
    <property type="match status" value="1"/>
</dbReference>
<evidence type="ECO:0000313" key="12">
    <source>
        <dbReference type="EMBL" id="KAA8492457.1"/>
    </source>
</evidence>
<dbReference type="SMART" id="SM00702">
    <property type="entry name" value="P4Hc"/>
    <property type="match status" value="1"/>
</dbReference>
<dbReference type="PANTHER" id="PTHR24198:SF165">
    <property type="entry name" value="ANKYRIN REPEAT-CONTAINING PROTEIN-RELATED"/>
    <property type="match status" value="1"/>
</dbReference>
<keyword evidence="2" id="KW-0677">Repeat</keyword>
<protein>
    <submittedName>
        <fullName evidence="12">Cortactin-binding protein 2</fullName>
    </submittedName>
</protein>
<dbReference type="OMA" id="HAVCELC"/>
<dbReference type="InterPro" id="IPR007527">
    <property type="entry name" value="Znf_SWIM"/>
</dbReference>
<evidence type="ECO:0000259" key="11">
    <source>
        <dbReference type="PROSITE" id="PS50966"/>
    </source>
</evidence>
<feature type="region of interest" description="Disordered" evidence="8">
    <location>
        <begin position="14"/>
        <end position="40"/>
    </location>
</feature>
<keyword evidence="4" id="KW-0560">Oxidoreductase</keyword>
<dbReference type="InterPro" id="IPR002110">
    <property type="entry name" value="Ankyrin_rpt"/>
</dbReference>
<sequence length="599" mass="65384">MYSSGVRRLRAAGEHAAGVDDAGGGGATMAPGKRKTGGVRRQLMRRQAAYAVRSEQSAEREQMSAGVAQEMFEHIEASRNALFGLVRLSRLDVNQVCQYKSASKPCTSLAECNENFREKTLLQFAAELKRYRIMYALIRSGADPSVCPEIPQGLDNVREYVQSLHSAVAVWITLVVCNGSTAAIHSERDARCQICSCSILPIQLIPCLHVVCSACFWKHAVTRSVFEHVTCPIPACGSNLRLDGEDREENEQVSLNASSEESTAQQSKQKWLSLPPELPAKSPKNKSWIRPMSPAARARWLPFSSSALCRSGRNQLLWLAAEQGNRLLLVSLIEAGVDIDAVNDAGQTALFIASWRGRVECVKVLLDSGADASIADPVGILPIDFESSDWSGRNWLMNAGTPEEDLTQKQFMEWLVDPSINHASAGSFVLDGFVPESVLTKIDLILSRLPVVAPCKSESLHNERAFYCDASGFVSAALVRAIRQAAAFLGMELPVTGVFAQMRFLIYEHAGGGLPAHNDLAKTDPVTKQRSGFTFVLYLSDISKGGETVLLSSVSSSPEVMAMIKPKRGRLLCFPHASPHEARPVIDTPKILLRGEMFA</sequence>
<dbReference type="PROSITE" id="PS50966">
    <property type="entry name" value="ZF_SWIM"/>
    <property type="match status" value="1"/>
</dbReference>
<dbReference type="PROSITE" id="PS50088">
    <property type="entry name" value="ANK_REPEAT"/>
    <property type="match status" value="1"/>
</dbReference>
<comment type="cofactor">
    <cofactor evidence="1">
        <name>L-ascorbate</name>
        <dbReference type="ChEBI" id="CHEBI:38290"/>
    </cofactor>
</comment>
<name>A0A5J4YPX5_PORPP</name>
<dbReference type="GO" id="GO:0005506">
    <property type="term" value="F:iron ion binding"/>
    <property type="evidence" value="ECO:0007669"/>
    <property type="project" value="InterPro"/>
</dbReference>
<dbReference type="InterPro" id="IPR006620">
    <property type="entry name" value="Pro_4_hyd_alph"/>
</dbReference>
<feature type="domain" description="Peptidase A2" evidence="10">
    <location>
        <begin position="362"/>
        <end position="374"/>
    </location>
</feature>
<evidence type="ECO:0000256" key="8">
    <source>
        <dbReference type="SAM" id="MobiDB-lite"/>
    </source>
</evidence>
<keyword evidence="13" id="KW-1185">Reference proteome</keyword>
<dbReference type="GO" id="GO:0008270">
    <property type="term" value="F:zinc ion binding"/>
    <property type="evidence" value="ECO:0007669"/>
    <property type="project" value="UniProtKB-KW"/>
</dbReference>